<proteinExistence type="predicted"/>
<keyword evidence="3" id="KW-1185">Reference proteome</keyword>
<evidence type="ECO:0000313" key="2">
    <source>
        <dbReference type="EMBL" id="KIO01813.1"/>
    </source>
</evidence>
<reference evidence="3" key="2">
    <citation type="submission" date="2015-01" db="EMBL/GenBank/DDBJ databases">
        <title>Evolutionary Origins and Diversification of the Mycorrhizal Mutualists.</title>
        <authorList>
            <consortium name="DOE Joint Genome Institute"/>
            <consortium name="Mycorrhizal Genomics Consortium"/>
            <person name="Kohler A."/>
            <person name="Kuo A."/>
            <person name="Nagy L.G."/>
            <person name="Floudas D."/>
            <person name="Copeland A."/>
            <person name="Barry K.W."/>
            <person name="Cichocki N."/>
            <person name="Veneault-Fourrey C."/>
            <person name="LaButti K."/>
            <person name="Lindquist E.A."/>
            <person name="Lipzen A."/>
            <person name="Lundell T."/>
            <person name="Morin E."/>
            <person name="Murat C."/>
            <person name="Riley R."/>
            <person name="Ohm R."/>
            <person name="Sun H."/>
            <person name="Tunlid A."/>
            <person name="Henrissat B."/>
            <person name="Grigoriev I.V."/>
            <person name="Hibbett D.S."/>
            <person name="Martin F."/>
        </authorList>
    </citation>
    <scope>NUCLEOTIDE SEQUENCE [LARGE SCALE GENOMIC DNA]</scope>
    <source>
        <strain evidence="3">Marx 270</strain>
    </source>
</reference>
<evidence type="ECO:0000313" key="3">
    <source>
        <dbReference type="Proteomes" id="UP000054217"/>
    </source>
</evidence>
<evidence type="ECO:0000256" key="1">
    <source>
        <dbReference type="SAM" id="MobiDB-lite"/>
    </source>
</evidence>
<name>A0A0C3IYD5_PISTI</name>
<dbReference type="STRING" id="870435.A0A0C3IYD5"/>
<protein>
    <submittedName>
        <fullName evidence="2">Uncharacterized protein</fullName>
    </submittedName>
</protein>
<organism evidence="2 3">
    <name type="scientific">Pisolithus tinctorius Marx 270</name>
    <dbReference type="NCBI Taxonomy" id="870435"/>
    <lineage>
        <taxon>Eukaryota</taxon>
        <taxon>Fungi</taxon>
        <taxon>Dikarya</taxon>
        <taxon>Basidiomycota</taxon>
        <taxon>Agaricomycotina</taxon>
        <taxon>Agaricomycetes</taxon>
        <taxon>Agaricomycetidae</taxon>
        <taxon>Boletales</taxon>
        <taxon>Sclerodermatineae</taxon>
        <taxon>Pisolithaceae</taxon>
        <taxon>Pisolithus</taxon>
    </lineage>
</organism>
<feature type="compositionally biased region" description="Basic and acidic residues" evidence="1">
    <location>
        <begin position="642"/>
        <end position="655"/>
    </location>
</feature>
<dbReference type="Proteomes" id="UP000054217">
    <property type="component" value="Unassembled WGS sequence"/>
</dbReference>
<dbReference type="OrthoDB" id="2669721at2759"/>
<dbReference type="AlphaFoldDB" id="A0A0C3IYD5"/>
<gene>
    <name evidence="2" type="ORF">M404DRAFT_28315</name>
</gene>
<accession>A0A0C3IYD5</accession>
<dbReference type="InParanoid" id="A0A0C3IYD5"/>
<dbReference type="InterPro" id="IPR004242">
    <property type="entry name" value="Transposase_21"/>
</dbReference>
<feature type="region of interest" description="Disordered" evidence="1">
    <location>
        <begin position="641"/>
        <end position="664"/>
    </location>
</feature>
<sequence>MMPSDCEPVFVTILLGPQLQALWRDPKHAKETQYLREETQQICEQLHINGGVIDLYDDFCKGSDYLEAVKWGDIKPDDIVLMILLDSTQLYESKESDCWIYIWIVMNHAPDKRYKKHYILLGGFIPGPNKPKNINSFLFPGLHHLATLQNECLRIWDASQNITFLSDLYLIFVTANGPGLVYFNGMVGHSGHNGCCLYCGLLGCCKGNHYYPALLLPNNYNMEGSNHPDHSPYDIQDPSSSKYFENLCLLVTTHNTMQYKKLRMETGITKPAILLGLDVSCMLSIPDCLTPDIMHLAALLSDLFLSLWHGTIDCTPPDHLSQWPWAIFRCSDAWELHGALISSTAQHLPCSFDRKPCNPTEKISSGYKTWEFQLYMFSITPALLHGILPEAYWHNFCKLVQGFQLICQTHITHSELCDAHILLTEWPLNYEELYCQRSAARLHFVGWAAAALSQAQITQNSVVEINIIWYVEEMSDSKGVAFHSLISVLKLPDDTDPLTFSLTDVITQGSPTLDKHTLKEKHPAIHFWTKVDYDAFTLSPESQGLNRGKAPWLELENGDPLTSQQLSAVQTTLHSAWAELVQCKLAPPTWTKVSTSGKELVYKIMVKKHPLFALDNDGFKLEMLCVTDYPKWCKNHLTPTGEWKDASSSKAPLKEESEEASDGTVISPLDLKGKKCENDDGGGMCHDRAFVISPYTLRTLLHRSFTHSAPTPPNFCWL</sequence>
<dbReference type="Pfam" id="PF02992">
    <property type="entry name" value="Transposase_21"/>
    <property type="match status" value="1"/>
</dbReference>
<reference evidence="2 3" key="1">
    <citation type="submission" date="2014-04" db="EMBL/GenBank/DDBJ databases">
        <authorList>
            <consortium name="DOE Joint Genome Institute"/>
            <person name="Kuo A."/>
            <person name="Kohler A."/>
            <person name="Costa M.D."/>
            <person name="Nagy L.G."/>
            <person name="Floudas D."/>
            <person name="Copeland A."/>
            <person name="Barry K.W."/>
            <person name="Cichocki N."/>
            <person name="Veneault-Fourrey C."/>
            <person name="LaButti K."/>
            <person name="Lindquist E.A."/>
            <person name="Lipzen A."/>
            <person name="Lundell T."/>
            <person name="Morin E."/>
            <person name="Murat C."/>
            <person name="Sun H."/>
            <person name="Tunlid A."/>
            <person name="Henrissat B."/>
            <person name="Grigoriev I.V."/>
            <person name="Hibbett D.S."/>
            <person name="Martin F."/>
            <person name="Nordberg H.P."/>
            <person name="Cantor M.N."/>
            <person name="Hua S.X."/>
        </authorList>
    </citation>
    <scope>NUCLEOTIDE SEQUENCE [LARGE SCALE GENOMIC DNA]</scope>
    <source>
        <strain evidence="2 3">Marx 270</strain>
    </source>
</reference>
<dbReference type="EMBL" id="KN831985">
    <property type="protein sequence ID" value="KIO01813.1"/>
    <property type="molecule type" value="Genomic_DNA"/>
</dbReference>
<dbReference type="HOGENOM" id="CLU_407151_0_0_1"/>